<comment type="function">
    <text evidence="2">Participates in chromosomal partition during cell division. May act via the formation of a condensin-like complex containing Smc and ScpB that pull DNA away from mid-cell into both cell halves.</text>
</comment>
<dbReference type="EMBL" id="CP014671">
    <property type="protein sequence ID" value="ANX03700.1"/>
    <property type="molecule type" value="Genomic_DNA"/>
</dbReference>
<dbReference type="PANTHER" id="PTHR33969:SF2">
    <property type="entry name" value="SEGREGATION AND CONDENSATION PROTEIN A"/>
    <property type="match status" value="1"/>
</dbReference>
<dbReference type="GO" id="GO:0051301">
    <property type="term" value="P:cell division"/>
    <property type="evidence" value="ECO:0007669"/>
    <property type="project" value="UniProtKB-KW"/>
</dbReference>
<evidence type="ECO:0000313" key="3">
    <source>
        <dbReference type="EMBL" id="ANX03700.1"/>
    </source>
</evidence>
<dbReference type="PANTHER" id="PTHR33969">
    <property type="entry name" value="SEGREGATION AND CONDENSATION PROTEIN A"/>
    <property type="match status" value="1"/>
</dbReference>
<dbReference type="InterPro" id="IPR003768">
    <property type="entry name" value="ScpA"/>
</dbReference>
<keyword evidence="2" id="KW-0963">Cytoplasm</keyword>
<dbReference type="Proteomes" id="UP000092952">
    <property type="component" value="Chromosome"/>
</dbReference>
<dbReference type="InParanoid" id="A0A1B1YS51"/>
<dbReference type="GO" id="GO:0006260">
    <property type="term" value="P:DNA replication"/>
    <property type="evidence" value="ECO:0007669"/>
    <property type="project" value="UniProtKB-UniRule"/>
</dbReference>
<dbReference type="STRING" id="1810504.PG2T_05490"/>
<evidence type="ECO:0000313" key="4">
    <source>
        <dbReference type="Proteomes" id="UP000092952"/>
    </source>
</evidence>
<dbReference type="AlphaFoldDB" id="A0A1B1YS51"/>
<keyword evidence="2" id="KW-0132">Cell division</keyword>
<dbReference type="Gene3D" id="6.10.250.2410">
    <property type="match status" value="1"/>
</dbReference>
<gene>
    <name evidence="2" type="primary">scpA</name>
    <name evidence="3" type="ORF">PG2T_05490</name>
</gene>
<evidence type="ECO:0000256" key="2">
    <source>
        <dbReference type="HAMAP-Rule" id="MF_01805"/>
    </source>
</evidence>
<dbReference type="Pfam" id="PF02616">
    <property type="entry name" value="SMC_ScpA"/>
    <property type="match status" value="1"/>
</dbReference>
<evidence type="ECO:0000256" key="1">
    <source>
        <dbReference type="ARBA" id="ARBA00044777"/>
    </source>
</evidence>
<sequence length="269" mass="30044">MSADTASAAQPAQQELPLARVHGERLTRLPEDLYIPPDALEVFLDAFEGPLDFLLWLIRRQNLDILDIPVAEVAAQYMAYVDLMRDLRLELAADYLVMAAVLTEIKSRMLLPRPAGDTEEDDPRAALVRRLQDYARFRHASEVLAQRPQFGRDVLPLAVALPELDQPAQEAQVSLAELLSAMTEVLARGALKVHHHVRREPLSVRERMSLILQRLTAGEFTPLLSLLQPAEGRAGVVVSFLAILELVRERLIELGQAEAFGPIYLRPAV</sequence>
<comment type="subcellular location">
    <subcellularLocation>
        <location evidence="2">Cytoplasm</location>
    </subcellularLocation>
    <text evidence="2">Associated with two foci at the outer edges of the nucleoid region in young cells, and at four foci within both cell halves in older cells.</text>
</comment>
<keyword evidence="2" id="KW-0159">Chromosome partition</keyword>
<protein>
    <recommendedName>
        <fullName evidence="1 2">Segregation and condensation protein A</fullName>
    </recommendedName>
</protein>
<dbReference type="GO" id="GO:0005737">
    <property type="term" value="C:cytoplasm"/>
    <property type="evidence" value="ECO:0007669"/>
    <property type="project" value="UniProtKB-SubCell"/>
</dbReference>
<keyword evidence="4" id="KW-1185">Reference proteome</keyword>
<organism evidence="3 4">
    <name type="scientific">Immundisolibacter cernigliae</name>
    <dbReference type="NCBI Taxonomy" id="1810504"/>
    <lineage>
        <taxon>Bacteria</taxon>
        <taxon>Pseudomonadati</taxon>
        <taxon>Pseudomonadota</taxon>
        <taxon>Gammaproteobacteria</taxon>
        <taxon>Immundisolibacterales</taxon>
        <taxon>Immundisolibacteraceae</taxon>
        <taxon>Immundisolibacter</taxon>
    </lineage>
</organism>
<dbReference type="KEGG" id="gbi:PG2T_05490"/>
<reference evidence="4" key="1">
    <citation type="submission" date="2016-03" db="EMBL/GenBank/DDBJ databases">
        <title>Complete genome sequence of Solimmundus cernigliae, representing a novel lineage of polycyclic aromatic hydrocarbon degraders within the Gammaproteobacteria.</title>
        <authorList>
            <person name="Singleton D.R."/>
            <person name="Dickey A.N."/>
            <person name="Scholl E.H."/>
            <person name="Wright F.A."/>
            <person name="Aitken M.D."/>
        </authorList>
    </citation>
    <scope>NUCLEOTIDE SEQUENCE [LARGE SCALE GENOMIC DNA]</scope>
    <source>
        <strain evidence="4">TR3.2</strain>
    </source>
</reference>
<proteinExistence type="inferred from homology"/>
<dbReference type="GO" id="GO:0007059">
    <property type="term" value="P:chromosome segregation"/>
    <property type="evidence" value="ECO:0007669"/>
    <property type="project" value="UniProtKB-UniRule"/>
</dbReference>
<dbReference type="HAMAP" id="MF_01805">
    <property type="entry name" value="ScpA"/>
    <property type="match status" value="1"/>
</dbReference>
<dbReference type="OrthoDB" id="9811016at2"/>
<keyword evidence="2" id="KW-0131">Cell cycle</keyword>
<name>A0A1B1YS51_9GAMM</name>
<comment type="similarity">
    <text evidence="2">Belongs to the ScpA family.</text>
</comment>
<accession>A0A1B1YS51</accession>
<comment type="subunit">
    <text evidence="2">Component of a cohesin-like complex composed of ScpA, ScpB and the Smc homodimer, in which ScpA and ScpB bind to the head domain of Smc. The presence of the three proteins is required for the association of the complex with DNA.</text>
</comment>